<evidence type="ECO:0000313" key="1">
    <source>
        <dbReference type="EMBL" id="EPR37731.1"/>
    </source>
</evidence>
<evidence type="ECO:0000313" key="2">
    <source>
        <dbReference type="Proteomes" id="UP000014977"/>
    </source>
</evidence>
<gene>
    <name evidence="1" type="ORF">dsmv_3020</name>
</gene>
<sequence length="80" mass="9653">MPNTDHLKRIEVHCYAGYRGEETPRWFRIGDHAVAVREIQDRWMGPDHRYFKVTGDDDALYILRHDVCGGFWELVFFKRR</sequence>
<dbReference type="Proteomes" id="UP000014977">
    <property type="component" value="Unassembled WGS sequence"/>
</dbReference>
<keyword evidence="2" id="KW-1185">Reference proteome</keyword>
<dbReference type="EMBL" id="ATHJ01000101">
    <property type="protein sequence ID" value="EPR37731.1"/>
    <property type="molecule type" value="Genomic_DNA"/>
</dbReference>
<reference evidence="1 2" key="1">
    <citation type="journal article" date="2013" name="Genome Announc.">
        <title>Draft genome sequences for three mercury-methylating, sulfate-reducing bacteria.</title>
        <authorList>
            <person name="Brown S.D."/>
            <person name="Hurt R.A.Jr."/>
            <person name="Gilmour C.C."/>
            <person name="Elias D.A."/>
        </authorList>
    </citation>
    <scope>NUCLEOTIDE SEQUENCE [LARGE SCALE GENOMIC DNA]</scope>
    <source>
        <strain evidence="1 2">DSM 2059</strain>
    </source>
</reference>
<accession>S7TLH9</accession>
<comment type="caution">
    <text evidence="1">The sequence shown here is derived from an EMBL/GenBank/DDBJ whole genome shotgun (WGS) entry which is preliminary data.</text>
</comment>
<dbReference type="STRING" id="897.B2D07_09645"/>
<protein>
    <submittedName>
        <fullName evidence="1">Uncharacterized protein</fullName>
    </submittedName>
</protein>
<name>S7TLH9_DESML</name>
<dbReference type="AlphaFoldDB" id="S7TLH9"/>
<dbReference type="OrthoDB" id="1121317at2"/>
<dbReference type="RefSeq" id="WP_020878087.1">
    <property type="nucleotide sequence ID" value="NZ_ATHJ01000101.1"/>
</dbReference>
<proteinExistence type="predicted"/>
<organism evidence="1 2">
    <name type="scientific">Desulfococcus multivorans DSM 2059</name>
    <dbReference type="NCBI Taxonomy" id="1121405"/>
    <lineage>
        <taxon>Bacteria</taxon>
        <taxon>Pseudomonadati</taxon>
        <taxon>Thermodesulfobacteriota</taxon>
        <taxon>Desulfobacteria</taxon>
        <taxon>Desulfobacterales</taxon>
        <taxon>Desulfococcaceae</taxon>
        <taxon>Desulfococcus</taxon>
    </lineage>
</organism>
<dbReference type="eggNOG" id="ENOG50333U5">
    <property type="taxonomic scope" value="Bacteria"/>
</dbReference>